<accession>A0A4U5PI80</accession>
<dbReference type="EMBL" id="AZBU02000002">
    <property type="protein sequence ID" value="TKR96156.1"/>
    <property type="molecule type" value="Genomic_DNA"/>
</dbReference>
<gene>
    <name evidence="2" type="ORF">L596_010217</name>
</gene>
<evidence type="ECO:0000313" key="2">
    <source>
        <dbReference type="EMBL" id="TKR96156.1"/>
    </source>
</evidence>
<sequence length="139" mass="15718">MSSIAILLVQCWNSRGLLLLVPVGVAACVTVKNLPRIPNNAVSRFTAARADTKDHTPTTNDAGDATTAAEGCKYGRTYNKTTLRKTMQRDFRYDISSRLQYARRGALRSRRTRFSLALFQIHFSDVIIVFLIYRFRGML</sequence>
<evidence type="ECO:0000313" key="3">
    <source>
        <dbReference type="Proteomes" id="UP000298663"/>
    </source>
</evidence>
<organism evidence="2 3">
    <name type="scientific">Steinernema carpocapsae</name>
    <name type="common">Entomopathogenic nematode</name>
    <dbReference type="NCBI Taxonomy" id="34508"/>
    <lineage>
        <taxon>Eukaryota</taxon>
        <taxon>Metazoa</taxon>
        <taxon>Ecdysozoa</taxon>
        <taxon>Nematoda</taxon>
        <taxon>Chromadorea</taxon>
        <taxon>Rhabditida</taxon>
        <taxon>Tylenchina</taxon>
        <taxon>Panagrolaimomorpha</taxon>
        <taxon>Strongyloidoidea</taxon>
        <taxon>Steinernematidae</taxon>
        <taxon>Steinernema</taxon>
    </lineage>
</organism>
<keyword evidence="1" id="KW-1133">Transmembrane helix</keyword>
<reference evidence="2 3" key="1">
    <citation type="journal article" date="2015" name="Genome Biol.">
        <title>Comparative genomics of Steinernema reveals deeply conserved gene regulatory networks.</title>
        <authorList>
            <person name="Dillman A.R."/>
            <person name="Macchietto M."/>
            <person name="Porter C.F."/>
            <person name="Rogers A."/>
            <person name="Williams B."/>
            <person name="Antoshechkin I."/>
            <person name="Lee M.M."/>
            <person name="Goodwin Z."/>
            <person name="Lu X."/>
            <person name="Lewis E.E."/>
            <person name="Goodrich-Blair H."/>
            <person name="Stock S.P."/>
            <person name="Adams B.J."/>
            <person name="Sternberg P.W."/>
            <person name="Mortazavi A."/>
        </authorList>
    </citation>
    <scope>NUCLEOTIDE SEQUENCE [LARGE SCALE GENOMIC DNA]</scope>
    <source>
        <strain evidence="2 3">ALL</strain>
    </source>
</reference>
<keyword evidence="1" id="KW-0812">Transmembrane</keyword>
<dbReference type="AlphaFoldDB" id="A0A4U5PI80"/>
<dbReference type="Proteomes" id="UP000298663">
    <property type="component" value="Unassembled WGS sequence"/>
</dbReference>
<proteinExistence type="predicted"/>
<keyword evidence="1" id="KW-0472">Membrane</keyword>
<protein>
    <submittedName>
        <fullName evidence="2">Uncharacterized protein</fullName>
    </submittedName>
</protein>
<feature type="transmembrane region" description="Helical" evidence="1">
    <location>
        <begin position="114"/>
        <end position="133"/>
    </location>
</feature>
<evidence type="ECO:0000256" key="1">
    <source>
        <dbReference type="SAM" id="Phobius"/>
    </source>
</evidence>
<name>A0A4U5PI80_STECR</name>
<comment type="caution">
    <text evidence="2">The sequence shown here is derived from an EMBL/GenBank/DDBJ whole genome shotgun (WGS) entry which is preliminary data.</text>
</comment>
<keyword evidence="3" id="KW-1185">Reference proteome</keyword>
<reference evidence="2 3" key="2">
    <citation type="journal article" date="2019" name="G3 (Bethesda)">
        <title>Hybrid Assembly of the Genome of the Entomopathogenic Nematode Steinernema carpocapsae Identifies the X-Chromosome.</title>
        <authorList>
            <person name="Serra L."/>
            <person name="Macchietto M."/>
            <person name="Macias-Munoz A."/>
            <person name="McGill C.J."/>
            <person name="Rodriguez I.M."/>
            <person name="Rodriguez B."/>
            <person name="Murad R."/>
            <person name="Mortazavi A."/>
        </authorList>
    </citation>
    <scope>NUCLEOTIDE SEQUENCE [LARGE SCALE GENOMIC DNA]</scope>
    <source>
        <strain evidence="2 3">ALL</strain>
    </source>
</reference>